<reference evidence="3" key="1">
    <citation type="submission" date="2020-01" db="EMBL/GenBank/DDBJ databases">
        <authorList>
            <person name="Mishra B."/>
        </authorList>
    </citation>
    <scope>NUCLEOTIDE SEQUENCE [LARGE SCALE GENOMIC DNA]</scope>
</reference>
<dbReference type="OrthoDB" id="1749408at2759"/>
<evidence type="ECO:0000259" key="1">
    <source>
        <dbReference type="Pfam" id="PF13456"/>
    </source>
</evidence>
<evidence type="ECO:0008006" key="5">
    <source>
        <dbReference type="Google" id="ProtNLM"/>
    </source>
</evidence>
<evidence type="ECO:0000313" key="4">
    <source>
        <dbReference type="Proteomes" id="UP000467841"/>
    </source>
</evidence>
<name>A0A6D2KNI3_9BRAS</name>
<dbReference type="Proteomes" id="UP000467841">
    <property type="component" value="Unassembled WGS sequence"/>
</dbReference>
<feature type="domain" description="RNase H type-1" evidence="1">
    <location>
        <begin position="273"/>
        <end position="387"/>
    </location>
</feature>
<keyword evidence="4" id="KW-1185">Reference proteome</keyword>
<evidence type="ECO:0000259" key="2">
    <source>
        <dbReference type="Pfam" id="PF13966"/>
    </source>
</evidence>
<evidence type="ECO:0000313" key="3">
    <source>
        <dbReference type="EMBL" id="CAA7054860.1"/>
    </source>
</evidence>
<dbReference type="AlphaFoldDB" id="A0A6D2KNI3"/>
<dbReference type="GO" id="GO:0004523">
    <property type="term" value="F:RNA-DNA hybrid ribonuclease activity"/>
    <property type="evidence" value="ECO:0007669"/>
    <property type="project" value="InterPro"/>
</dbReference>
<dbReference type="Pfam" id="PF13966">
    <property type="entry name" value="zf-RVT"/>
    <property type="match status" value="1"/>
</dbReference>
<organism evidence="3 4">
    <name type="scientific">Microthlaspi erraticum</name>
    <dbReference type="NCBI Taxonomy" id="1685480"/>
    <lineage>
        <taxon>Eukaryota</taxon>
        <taxon>Viridiplantae</taxon>
        <taxon>Streptophyta</taxon>
        <taxon>Embryophyta</taxon>
        <taxon>Tracheophyta</taxon>
        <taxon>Spermatophyta</taxon>
        <taxon>Magnoliopsida</taxon>
        <taxon>eudicotyledons</taxon>
        <taxon>Gunneridae</taxon>
        <taxon>Pentapetalae</taxon>
        <taxon>rosids</taxon>
        <taxon>malvids</taxon>
        <taxon>Brassicales</taxon>
        <taxon>Brassicaceae</taxon>
        <taxon>Coluteocarpeae</taxon>
        <taxon>Microthlaspi</taxon>
    </lineage>
</organism>
<dbReference type="Pfam" id="PF13456">
    <property type="entry name" value="RVT_3"/>
    <property type="match status" value="1"/>
</dbReference>
<dbReference type="InterPro" id="IPR002156">
    <property type="entry name" value="RNaseH_domain"/>
</dbReference>
<comment type="caution">
    <text evidence="3">The sequence shown here is derived from an EMBL/GenBank/DDBJ whole genome shotgun (WGS) entry which is preliminary data.</text>
</comment>
<gene>
    <name evidence="3" type="ORF">MERR_LOCUS42096</name>
</gene>
<dbReference type="EMBL" id="CACVBM020001595">
    <property type="protein sequence ID" value="CAA7054860.1"/>
    <property type="molecule type" value="Genomic_DNA"/>
</dbReference>
<dbReference type="PANTHER" id="PTHR47074:SF11">
    <property type="entry name" value="REVERSE TRANSCRIPTASE-LIKE PROTEIN"/>
    <property type="match status" value="1"/>
</dbReference>
<dbReference type="PANTHER" id="PTHR47074">
    <property type="entry name" value="BNAC02G40300D PROTEIN"/>
    <property type="match status" value="1"/>
</dbReference>
<dbReference type="InterPro" id="IPR026960">
    <property type="entry name" value="RVT-Znf"/>
</dbReference>
<feature type="domain" description="Reverse transcriptase zinc-binding" evidence="2">
    <location>
        <begin position="91"/>
        <end position="158"/>
    </location>
</feature>
<protein>
    <recommendedName>
        <fullName evidence="5">Reverse transcriptase zinc-binding domain-containing protein</fullName>
    </recommendedName>
</protein>
<accession>A0A6D2KNI3</accession>
<proteinExistence type="predicted"/>
<dbReference type="InterPro" id="IPR052929">
    <property type="entry name" value="RNase_H-like_EbsB-rel"/>
</dbReference>
<sequence>MIFPFNVNLLARDLIDFQTRRWDEGKLRETFYPEDVEMILKAQPVTRGENYWSWNHSPNGDYTVKSGFWLASSINKKVLWEEAGQLPSLNILKQRAWSIQTTSKIQNFLWKVLNGTISVADKLQERGMMVDNYCQACGVIGESINHLLFTCTVSRQIWAMSDFPFPENGFGESIYANIYHLMSQCQNERLHKDIKKRFPWILWFIWKNRNTLLFDNNGFDARQTMEKIIEEVELWFLAQKIVEDSQAEVQVKTVKKWRPPPKPWLKCNIGSYWSEGKSLGGMAWVLRDEMGKILLHSRRAWASILAKSECSFKCLIWAAESLISHGVKNVVFASEDAELVGSLTRPNAWPSFRLQTSDLYYVLTNLGSWRIEQEVRCTNRGAFLIARNATSESQWQSYVASGHPGWLKSIFVSERVLPSV</sequence>
<dbReference type="GO" id="GO:0003676">
    <property type="term" value="F:nucleic acid binding"/>
    <property type="evidence" value="ECO:0007669"/>
    <property type="project" value="InterPro"/>
</dbReference>